<sequence length="303" mass="32516">MDERRELTLFLHLTQTLNFGRTSHDCHVSPATLTRVVKRLEASVGHRLLDRGPTGVSLTTEGRRFRRYAEDALALWQAYRRESPGTAELTGRLSLFATVTACQGLLPDLLAPFRTAHPQVRLDLRTGDAASALARLDEGEVDAAVAALPARLPSSLVSRTVAGTGLVFVRARTATPGAGGTGGDTEADEAHGPYVLPHRGLVREEAHRWFKEHGASPDVCSEPDGHEALLTLVALGVGTGIVPRLVLEQSAVRDRLTVLRAPGGGPGLRPLRLGLCVRRADLRRPLVGALWSLTAEGRDAAAR</sequence>
<dbReference type="Proteomes" id="UP000263094">
    <property type="component" value="Unassembled WGS sequence"/>
</dbReference>
<reference evidence="6 7" key="1">
    <citation type="submission" date="2018-08" db="EMBL/GenBank/DDBJ databases">
        <title>Isolation, diversity and antifungal activity of Actinobacteria from wheat.</title>
        <authorList>
            <person name="Han C."/>
        </authorList>
    </citation>
    <scope>NUCLEOTIDE SEQUENCE [LARGE SCALE GENOMIC DNA]</scope>
    <source>
        <strain evidence="6 7">NEAU-YY421</strain>
    </source>
</reference>
<dbReference type="RefSeq" id="WP_128557316.1">
    <property type="nucleotide sequence ID" value="NZ_QUAK01000104.1"/>
</dbReference>
<dbReference type="InterPro" id="IPR005119">
    <property type="entry name" value="LysR_subst-bd"/>
</dbReference>
<dbReference type="NCBIfam" id="NF008722">
    <property type="entry name" value="PRK11716.1"/>
    <property type="match status" value="1"/>
</dbReference>
<dbReference type="InterPro" id="IPR000847">
    <property type="entry name" value="LysR_HTH_N"/>
</dbReference>
<evidence type="ECO:0000256" key="1">
    <source>
        <dbReference type="ARBA" id="ARBA00009437"/>
    </source>
</evidence>
<evidence type="ECO:0000313" key="7">
    <source>
        <dbReference type="Proteomes" id="UP000263094"/>
    </source>
</evidence>
<dbReference type="AlphaFoldDB" id="A0A372M2C3"/>
<proteinExistence type="inferred from homology"/>
<comment type="caution">
    <text evidence="6">The sequence shown here is derived from an EMBL/GenBank/DDBJ whole genome shotgun (WGS) entry which is preliminary data.</text>
</comment>
<evidence type="ECO:0000259" key="5">
    <source>
        <dbReference type="PROSITE" id="PS50931"/>
    </source>
</evidence>
<feature type="domain" description="HTH lysR-type" evidence="5">
    <location>
        <begin position="1"/>
        <end position="59"/>
    </location>
</feature>
<dbReference type="PANTHER" id="PTHR30126">
    <property type="entry name" value="HTH-TYPE TRANSCRIPTIONAL REGULATOR"/>
    <property type="match status" value="1"/>
</dbReference>
<keyword evidence="2" id="KW-0805">Transcription regulation</keyword>
<dbReference type="Gene3D" id="3.40.190.10">
    <property type="entry name" value="Periplasmic binding protein-like II"/>
    <property type="match status" value="2"/>
</dbReference>
<dbReference type="SUPFAM" id="SSF46785">
    <property type="entry name" value="Winged helix' DNA-binding domain"/>
    <property type="match status" value="1"/>
</dbReference>
<dbReference type="PANTHER" id="PTHR30126:SF81">
    <property type="entry name" value="HTH-TYPE TRANSCRIPTIONAL REGULATOR ILVY"/>
    <property type="match status" value="1"/>
</dbReference>
<organism evidence="6 7">
    <name type="scientific">Streptomyces triticagri</name>
    <dbReference type="NCBI Taxonomy" id="2293568"/>
    <lineage>
        <taxon>Bacteria</taxon>
        <taxon>Bacillati</taxon>
        <taxon>Actinomycetota</taxon>
        <taxon>Actinomycetes</taxon>
        <taxon>Kitasatosporales</taxon>
        <taxon>Streptomycetaceae</taxon>
        <taxon>Streptomyces</taxon>
    </lineage>
</organism>
<dbReference type="EMBL" id="QUAK01000104">
    <property type="protein sequence ID" value="RFU85068.1"/>
    <property type="molecule type" value="Genomic_DNA"/>
</dbReference>
<keyword evidence="4" id="KW-0804">Transcription</keyword>
<dbReference type="OrthoDB" id="3636008at2"/>
<evidence type="ECO:0000256" key="3">
    <source>
        <dbReference type="ARBA" id="ARBA00023125"/>
    </source>
</evidence>
<dbReference type="Pfam" id="PF00126">
    <property type="entry name" value="HTH_1"/>
    <property type="match status" value="1"/>
</dbReference>
<evidence type="ECO:0000256" key="2">
    <source>
        <dbReference type="ARBA" id="ARBA00023015"/>
    </source>
</evidence>
<dbReference type="InterPro" id="IPR036388">
    <property type="entry name" value="WH-like_DNA-bd_sf"/>
</dbReference>
<comment type="similarity">
    <text evidence="1">Belongs to the LysR transcriptional regulatory family.</text>
</comment>
<dbReference type="InterPro" id="IPR036390">
    <property type="entry name" value="WH_DNA-bd_sf"/>
</dbReference>
<dbReference type="Gene3D" id="1.10.10.10">
    <property type="entry name" value="Winged helix-like DNA-binding domain superfamily/Winged helix DNA-binding domain"/>
    <property type="match status" value="1"/>
</dbReference>
<evidence type="ECO:0000313" key="6">
    <source>
        <dbReference type="EMBL" id="RFU85068.1"/>
    </source>
</evidence>
<accession>A0A372M2C3</accession>
<evidence type="ECO:0000256" key="4">
    <source>
        <dbReference type="ARBA" id="ARBA00023163"/>
    </source>
</evidence>
<name>A0A372M2C3_9ACTN</name>
<dbReference type="Pfam" id="PF03466">
    <property type="entry name" value="LysR_substrate"/>
    <property type="match status" value="1"/>
</dbReference>
<dbReference type="PROSITE" id="PS50931">
    <property type="entry name" value="HTH_LYSR"/>
    <property type="match status" value="1"/>
</dbReference>
<protein>
    <submittedName>
        <fullName evidence="6">HTH-type transcriptional activator IlvY</fullName>
    </submittedName>
</protein>
<keyword evidence="3" id="KW-0238">DNA-binding</keyword>
<dbReference type="GO" id="GO:0000976">
    <property type="term" value="F:transcription cis-regulatory region binding"/>
    <property type="evidence" value="ECO:0007669"/>
    <property type="project" value="TreeGrafter"/>
</dbReference>
<dbReference type="SUPFAM" id="SSF53850">
    <property type="entry name" value="Periplasmic binding protein-like II"/>
    <property type="match status" value="1"/>
</dbReference>
<dbReference type="GO" id="GO:0003700">
    <property type="term" value="F:DNA-binding transcription factor activity"/>
    <property type="evidence" value="ECO:0007669"/>
    <property type="project" value="InterPro"/>
</dbReference>
<gene>
    <name evidence="6" type="ORF">DY218_19290</name>
</gene>
<keyword evidence="7" id="KW-1185">Reference proteome</keyword>